<dbReference type="SUPFAM" id="SSF55874">
    <property type="entry name" value="ATPase domain of HSP90 chaperone/DNA topoisomerase II/histidine kinase"/>
    <property type="match status" value="1"/>
</dbReference>
<dbReference type="Gene3D" id="1.25.40.10">
    <property type="entry name" value="Tetratricopeptide repeat domain"/>
    <property type="match status" value="1"/>
</dbReference>
<dbReference type="PANTHER" id="PTHR34220:SF7">
    <property type="entry name" value="SENSOR HISTIDINE KINASE YPDA"/>
    <property type="match status" value="1"/>
</dbReference>
<keyword evidence="1" id="KW-0812">Transmembrane</keyword>
<name>A0A3N4PWS7_9BACT</name>
<gene>
    <name evidence="3" type="ORF">EGT74_06475</name>
</gene>
<dbReference type="Gene3D" id="3.30.565.10">
    <property type="entry name" value="Histidine kinase-like ATPase, C-terminal domain"/>
    <property type="match status" value="1"/>
</dbReference>
<sequence>MKYYLGFIFLLFACNHRPAPVVEQTDNAMLRTLDEILYLLNEEGRGTEANLRLDSLTDLVHRASNAAVPAAWHRIKSVYLMKMENYDSSQYHIKEAQRYARQISDTNLQLLDAMSQEVTLLTTKNDYISALAVAGNVYNLAKRVDTTQLSVVCLRMAETLFRLGQMDASRRYMLEALTNAITPALADVIRRSAMGAEYGFPPDQIDSAIRFYEQPKNLKMPRKPFAQAALLYHIGNLYAVRGNVQKFETYLLQSLYLSRNTPFVTATIYRDLAYATSKTGRLDQSDRYLDTAEAMLRDSLLPQQELGRVFLQRADNMKLRGNHQAATVWQDSATIHASRYNDQQALLDADQADANLNRQVNERKIAALDASNKANLQISQQRKIILVVVIVGSLLLLGIILLLFRRRQLQNKVRQAHLELSLLRTQMEPHFLFNALSVLQHQIARARNEDASWYLSRLSRLLKITLLNARKNYVPLADEVSALDSYLSMQQMQSDTFDYQLDIYEGYQDDDLHIPPMLLQPFVENAIQHGVRYLQDRRGLITVTITRQQHTLHCIIEDNGRGPAAKAAGQSDEKPSQSTNITAQRLEILSRMSRTKATLSVVDKSTIGQSGVIVTLVIPFQ</sequence>
<dbReference type="Proteomes" id="UP000278351">
    <property type="component" value="Unassembled WGS sequence"/>
</dbReference>
<dbReference type="AlphaFoldDB" id="A0A3N4PWS7"/>
<dbReference type="InterPro" id="IPR011990">
    <property type="entry name" value="TPR-like_helical_dom_sf"/>
</dbReference>
<comment type="caution">
    <text evidence="3">The sequence shown here is derived from an EMBL/GenBank/DDBJ whole genome shotgun (WGS) entry which is preliminary data.</text>
</comment>
<accession>A0A3N4PWS7</accession>
<dbReference type="GO" id="GO:0016020">
    <property type="term" value="C:membrane"/>
    <property type="evidence" value="ECO:0007669"/>
    <property type="project" value="InterPro"/>
</dbReference>
<feature type="transmembrane region" description="Helical" evidence="1">
    <location>
        <begin position="384"/>
        <end position="404"/>
    </location>
</feature>
<dbReference type="SUPFAM" id="SSF48452">
    <property type="entry name" value="TPR-like"/>
    <property type="match status" value="1"/>
</dbReference>
<dbReference type="PANTHER" id="PTHR34220">
    <property type="entry name" value="SENSOR HISTIDINE KINASE YPDA"/>
    <property type="match status" value="1"/>
</dbReference>
<dbReference type="InterPro" id="IPR010559">
    <property type="entry name" value="Sig_transdc_His_kin_internal"/>
</dbReference>
<dbReference type="EMBL" id="RPDH01000001">
    <property type="protein sequence ID" value="RPE13172.1"/>
    <property type="molecule type" value="Genomic_DNA"/>
</dbReference>
<dbReference type="InterPro" id="IPR050640">
    <property type="entry name" value="Bact_2-comp_sensor_kinase"/>
</dbReference>
<dbReference type="RefSeq" id="WP_123845690.1">
    <property type="nucleotide sequence ID" value="NZ_RPDH01000001.1"/>
</dbReference>
<dbReference type="GO" id="GO:0000155">
    <property type="term" value="F:phosphorelay sensor kinase activity"/>
    <property type="evidence" value="ECO:0007669"/>
    <property type="project" value="InterPro"/>
</dbReference>
<keyword evidence="4" id="KW-1185">Reference proteome</keyword>
<feature type="domain" description="Signal transduction histidine kinase internal region" evidence="2">
    <location>
        <begin position="419"/>
        <end position="494"/>
    </location>
</feature>
<keyword evidence="1" id="KW-1133">Transmembrane helix</keyword>
<dbReference type="Pfam" id="PF06580">
    <property type="entry name" value="His_kinase"/>
    <property type="match status" value="1"/>
</dbReference>
<proteinExistence type="predicted"/>
<protein>
    <recommendedName>
        <fullName evidence="2">Signal transduction histidine kinase internal region domain-containing protein</fullName>
    </recommendedName>
</protein>
<reference evidence="3 4" key="1">
    <citation type="submission" date="2018-11" db="EMBL/GenBank/DDBJ databases">
        <title>Chitinophaga lutea sp.nov., isolate from arsenic contaminated soil.</title>
        <authorList>
            <person name="Zong Y."/>
        </authorList>
    </citation>
    <scope>NUCLEOTIDE SEQUENCE [LARGE SCALE GENOMIC DNA]</scope>
    <source>
        <strain evidence="3 4">ZY74</strain>
    </source>
</reference>
<organism evidence="3 4">
    <name type="scientific">Chitinophaga lutea</name>
    <dbReference type="NCBI Taxonomy" id="2488634"/>
    <lineage>
        <taxon>Bacteria</taxon>
        <taxon>Pseudomonadati</taxon>
        <taxon>Bacteroidota</taxon>
        <taxon>Chitinophagia</taxon>
        <taxon>Chitinophagales</taxon>
        <taxon>Chitinophagaceae</taxon>
        <taxon>Chitinophaga</taxon>
    </lineage>
</organism>
<evidence type="ECO:0000256" key="1">
    <source>
        <dbReference type="SAM" id="Phobius"/>
    </source>
</evidence>
<keyword evidence="1" id="KW-0472">Membrane</keyword>
<evidence type="ECO:0000259" key="2">
    <source>
        <dbReference type="Pfam" id="PF06580"/>
    </source>
</evidence>
<evidence type="ECO:0000313" key="3">
    <source>
        <dbReference type="EMBL" id="RPE13172.1"/>
    </source>
</evidence>
<evidence type="ECO:0000313" key="4">
    <source>
        <dbReference type="Proteomes" id="UP000278351"/>
    </source>
</evidence>
<dbReference type="OrthoDB" id="607947at2"/>
<dbReference type="InterPro" id="IPR036890">
    <property type="entry name" value="HATPase_C_sf"/>
</dbReference>